<feature type="region of interest" description="Disordered" evidence="1">
    <location>
        <begin position="38"/>
        <end position="69"/>
    </location>
</feature>
<keyword evidence="3" id="KW-1185">Reference proteome</keyword>
<accession>A0AAV7TXX1</accession>
<dbReference type="EMBL" id="JANPWB010000006">
    <property type="protein sequence ID" value="KAJ1181609.1"/>
    <property type="molecule type" value="Genomic_DNA"/>
</dbReference>
<sequence>MLRCPGEGAPGTRPSMAQKPLIALTICPCLRAPASATETPAPAQLRHLHHQPSRGTCTTSPVETPDPVQVPAPAQLRHLHQPSGGTCTSPAETEPPELLETVCSFCDLQGWPAFRFPWQ</sequence>
<evidence type="ECO:0000313" key="2">
    <source>
        <dbReference type="EMBL" id="KAJ1181609.1"/>
    </source>
</evidence>
<comment type="caution">
    <text evidence="2">The sequence shown here is derived from an EMBL/GenBank/DDBJ whole genome shotgun (WGS) entry which is preliminary data.</text>
</comment>
<dbReference type="Proteomes" id="UP001066276">
    <property type="component" value="Chromosome 3_2"/>
</dbReference>
<evidence type="ECO:0000256" key="1">
    <source>
        <dbReference type="SAM" id="MobiDB-lite"/>
    </source>
</evidence>
<gene>
    <name evidence="2" type="ORF">NDU88_006814</name>
</gene>
<reference evidence="2" key="1">
    <citation type="journal article" date="2022" name="bioRxiv">
        <title>Sequencing and chromosome-scale assembly of the giantPleurodeles waltlgenome.</title>
        <authorList>
            <person name="Brown T."/>
            <person name="Elewa A."/>
            <person name="Iarovenko S."/>
            <person name="Subramanian E."/>
            <person name="Araus A.J."/>
            <person name="Petzold A."/>
            <person name="Susuki M."/>
            <person name="Suzuki K.-i.T."/>
            <person name="Hayashi T."/>
            <person name="Toyoda A."/>
            <person name="Oliveira C."/>
            <person name="Osipova E."/>
            <person name="Leigh N.D."/>
            <person name="Simon A."/>
            <person name="Yun M.H."/>
        </authorList>
    </citation>
    <scope>NUCLEOTIDE SEQUENCE</scope>
    <source>
        <strain evidence="2">20211129_DDA</strain>
        <tissue evidence="2">Liver</tissue>
    </source>
</reference>
<evidence type="ECO:0000313" key="3">
    <source>
        <dbReference type="Proteomes" id="UP001066276"/>
    </source>
</evidence>
<dbReference type="AlphaFoldDB" id="A0AAV7TXX1"/>
<feature type="compositionally biased region" description="Polar residues" evidence="1">
    <location>
        <begin position="53"/>
        <end position="62"/>
    </location>
</feature>
<organism evidence="2 3">
    <name type="scientific">Pleurodeles waltl</name>
    <name type="common">Iberian ribbed newt</name>
    <dbReference type="NCBI Taxonomy" id="8319"/>
    <lineage>
        <taxon>Eukaryota</taxon>
        <taxon>Metazoa</taxon>
        <taxon>Chordata</taxon>
        <taxon>Craniata</taxon>
        <taxon>Vertebrata</taxon>
        <taxon>Euteleostomi</taxon>
        <taxon>Amphibia</taxon>
        <taxon>Batrachia</taxon>
        <taxon>Caudata</taxon>
        <taxon>Salamandroidea</taxon>
        <taxon>Salamandridae</taxon>
        <taxon>Pleurodelinae</taxon>
        <taxon>Pleurodeles</taxon>
    </lineage>
</organism>
<name>A0AAV7TXX1_PLEWA</name>
<protein>
    <submittedName>
        <fullName evidence="2">Uncharacterized protein</fullName>
    </submittedName>
</protein>
<proteinExistence type="predicted"/>